<keyword evidence="4" id="KW-1185">Reference proteome</keyword>
<dbReference type="OrthoDB" id="407106at2759"/>
<dbReference type="SUPFAM" id="SSF57667">
    <property type="entry name" value="beta-beta-alpha zinc fingers"/>
    <property type="match status" value="1"/>
</dbReference>
<sequence>MTSINSWHASPFDSRYIGEYRCRFCNCPYSTTGHLKRHLTRGCFMDPSFPIEKRRTMNRLESRNYVCPKCSQGYKNKRTLDTHLRTACDREPKFQCPYCGLKSKHARNIYTHIRRKHKGEDLFLIIKQDGK</sequence>
<evidence type="ECO:0000259" key="2">
    <source>
        <dbReference type="PROSITE" id="PS50157"/>
    </source>
</evidence>
<dbReference type="InterPro" id="IPR013087">
    <property type="entry name" value="Znf_C2H2_type"/>
</dbReference>
<keyword evidence="1" id="KW-0479">Metal-binding</keyword>
<dbReference type="InParanoid" id="E2AZC3"/>
<dbReference type="GO" id="GO:0008270">
    <property type="term" value="F:zinc ion binding"/>
    <property type="evidence" value="ECO:0007669"/>
    <property type="project" value="UniProtKB-KW"/>
</dbReference>
<protein>
    <submittedName>
        <fullName evidence="3">Longitudinals lacking protein, isoforms A/B/D/L</fullName>
    </submittedName>
</protein>
<dbReference type="InterPro" id="IPR036236">
    <property type="entry name" value="Znf_C2H2_sf"/>
</dbReference>
<dbReference type="EMBL" id="GL444196">
    <property type="protein sequence ID" value="EFN61221.1"/>
    <property type="molecule type" value="Genomic_DNA"/>
</dbReference>
<proteinExistence type="predicted"/>
<dbReference type="PROSITE" id="PS50157">
    <property type="entry name" value="ZINC_FINGER_C2H2_2"/>
    <property type="match status" value="2"/>
</dbReference>
<dbReference type="Pfam" id="PF00096">
    <property type="entry name" value="zf-C2H2"/>
    <property type="match status" value="2"/>
</dbReference>
<feature type="domain" description="C2H2-type" evidence="2">
    <location>
        <begin position="65"/>
        <end position="92"/>
    </location>
</feature>
<keyword evidence="1" id="KW-0863">Zinc-finger</keyword>
<dbReference type="OMA" id="INSWHAS"/>
<evidence type="ECO:0000256" key="1">
    <source>
        <dbReference type="PROSITE-ProRule" id="PRU00042"/>
    </source>
</evidence>
<evidence type="ECO:0000313" key="4">
    <source>
        <dbReference type="Proteomes" id="UP000000311"/>
    </source>
</evidence>
<reference evidence="3 4" key="1">
    <citation type="journal article" date="2010" name="Science">
        <title>Genomic comparison of the ants Camponotus floridanus and Harpegnathos saltator.</title>
        <authorList>
            <person name="Bonasio R."/>
            <person name="Zhang G."/>
            <person name="Ye C."/>
            <person name="Mutti N.S."/>
            <person name="Fang X."/>
            <person name="Qin N."/>
            <person name="Donahue G."/>
            <person name="Yang P."/>
            <person name="Li Q."/>
            <person name="Li C."/>
            <person name="Zhang P."/>
            <person name="Huang Z."/>
            <person name="Berger S.L."/>
            <person name="Reinberg D."/>
            <person name="Wang J."/>
            <person name="Liebig J."/>
        </authorList>
    </citation>
    <scope>NUCLEOTIDE SEQUENCE [LARGE SCALE GENOMIC DNA]</scope>
    <source>
        <strain evidence="4">C129</strain>
    </source>
</reference>
<dbReference type="Gene3D" id="3.30.160.60">
    <property type="entry name" value="Classic Zinc Finger"/>
    <property type="match status" value="1"/>
</dbReference>
<name>E2AZC3_CAMFO</name>
<gene>
    <name evidence="3" type="ORF">EAG_02236</name>
</gene>
<dbReference type="SMART" id="SM00355">
    <property type="entry name" value="ZnF_C2H2"/>
    <property type="match status" value="3"/>
</dbReference>
<evidence type="ECO:0000313" key="3">
    <source>
        <dbReference type="EMBL" id="EFN61221.1"/>
    </source>
</evidence>
<accession>E2AZC3</accession>
<dbReference type="Proteomes" id="UP000000311">
    <property type="component" value="Unassembled WGS sequence"/>
</dbReference>
<keyword evidence="1" id="KW-0862">Zinc</keyword>
<feature type="domain" description="C2H2-type" evidence="2">
    <location>
        <begin position="94"/>
        <end position="122"/>
    </location>
</feature>
<organism evidence="4">
    <name type="scientific">Camponotus floridanus</name>
    <name type="common">Florida carpenter ant</name>
    <dbReference type="NCBI Taxonomy" id="104421"/>
    <lineage>
        <taxon>Eukaryota</taxon>
        <taxon>Metazoa</taxon>
        <taxon>Ecdysozoa</taxon>
        <taxon>Arthropoda</taxon>
        <taxon>Hexapoda</taxon>
        <taxon>Insecta</taxon>
        <taxon>Pterygota</taxon>
        <taxon>Neoptera</taxon>
        <taxon>Endopterygota</taxon>
        <taxon>Hymenoptera</taxon>
        <taxon>Apocrita</taxon>
        <taxon>Aculeata</taxon>
        <taxon>Formicoidea</taxon>
        <taxon>Formicidae</taxon>
        <taxon>Formicinae</taxon>
        <taxon>Camponotus</taxon>
    </lineage>
</organism>
<dbReference type="AlphaFoldDB" id="E2AZC3"/>